<dbReference type="InterPro" id="IPR012878">
    <property type="entry name" value="Beta-AFase-like_GH127_cat"/>
</dbReference>
<protein>
    <submittedName>
        <fullName evidence="3">Uncharacterized protein</fullName>
    </submittedName>
</protein>
<dbReference type="AlphaFoldDB" id="A0AA90V711"/>
<accession>A0AA90V711</accession>
<evidence type="ECO:0000313" key="4">
    <source>
        <dbReference type="Proteomes" id="UP000423156"/>
    </source>
</evidence>
<evidence type="ECO:0000259" key="1">
    <source>
        <dbReference type="Pfam" id="PF07944"/>
    </source>
</evidence>
<dbReference type="InterPro" id="IPR049046">
    <property type="entry name" value="Beta-AFase-like_GH127_middle"/>
</dbReference>
<dbReference type="Pfam" id="PF20736">
    <property type="entry name" value="Glyco_hydro127M"/>
    <property type="match status" value="1"/>
</dbReference>
<organism evidence="3 4">
    <name type="scientific">Segatella copri</name>
    <dbReference type="NCBI Taxonomy" id="165179"/>
    <lineage>
        <taxon>Bacteria</taxon>
        <taxon>Pseudomonadati</taxon>
        <taxon>Bacteroidota</taxon>
        <taxon>Bacteroidia</taxon>
        <taxon>Bacteroidales</taxon>
        <taxon>Prevotellaceae</taxon>
        <taxon>Segatella</taxon>
    </lineage>
</organism>
<dbReference type="PANTHER" id="PTHR31151:SF0">
    <property type="entry name" value="PROLINE-TRNA LIGASE (DUF1680)"/>
    <property type="match status" value="1"/>
</dbReference>
<name>A0AA90V711_9BACT</name>
<evidence type="ECO:0000313" key="3">
    <source>
        <dbReference type="EMBL" id="MQN76901.1"/>
    </source>
</evidence>
<reference evidence="4" key="1">
    <citation type="submission" date="2019-09" db="EMBL/GenBank/DDBJ databases">
        <title>Distinct polysaccharide growth profiles of human intestinal Prevotella copri isolates.</title>
        <authorList>
            <person name="Fehlner-Peach H."/>
            <person name="Magnabosco C."/>
            <person name="Raghavan V."/>
            <person name="Scher J.U."/>
            <person name="Tett A."/>
            <person name="Cox L.M."/>
            <person name="Gottsegen C."/>
            <person name="Watters A."/>
            <person name="Wiltshire- Gordon J.D."/>
            <person name="Segata N."/>
            <person name="Bonneau R."/>
            <person name="Littman D.R."/>
        </authorList>
    </citation>
    <scope>NUCLEOTIDE SEQUENCE [LARGE SCALE GENOMIC DNA]</scope>
    <source>
        <strain evidence="4">BU41712</strain>
    </source>
</reference>
<evidence type="ECO:0000259" key="2">
    <source>
        <dbReference type="Pfam" id="PF20736"/>
    </source>
</evidence>
<dbReference type="PANTHER" id="PTHR31151">
    <property type="entry name" value="PROLINE-TRNA LIGASE (DUF1680)"/>
    <property type="match status" value="1"/>
</dbReference>
<proteinExistence type="predicted"/>
<dbReference type="Proteomes" id="UP000423156">
    <property type="component" value="Unassembled WGS sequence"/>
</dbReference>
<dbReference type="EMBL" id="VZBZ01000025">
    <property type="protein sequence ID" value="MQN76901.1"/>
    <property type="molecule type" value="Genomic_DNA"/>
</dbReference>
<dbReference type="Pfam" id="PF07944">
    <property type="entry name" value="Beta-AFase-like_GH127_cat"/>
    <property type="match status" value="1"/>
</dbReference>
<comment type="caution">
    <text evidence="3">The sequence shown here is derived from an EMBL/GenBank/DDBJ whole genome shotgun (WGS) entry which is preliminary data.</text>
</comment>
<feature type="domain" description="Non-reducing end beta-L-arabinofuranosidase-like GH127 middle" evidence="2">
    <location>
        <begin position="606"/>
        <end position="699"/>
    </location>
</feature>
<gene>
    <name evidence="3" type="ORF">F7D71_03265</name>
</gene>
<sequence length="966" mass="109206">MDLKQFTLLIGVACLPGMTTAATVYRTISKVEAISVDCPVGTTPRLPNLVWVTYSDGYSEYRQVRWANAPLADEQAEADAQKHPAGSQYEIGGFVIGDETTDNGYPVKAQIKVVAEGYQTPEKEVAHTFSLADVSIDGDNRLTHNRDEALREICSWDVTQQLYNYRDTYGLSTEGYTKSDGWDSPDTKLKGHGSGHYMSAIAQAYAVATNPEQKAILRKNITRMVNELRECQEKTFVYNKELKRNWEARDFAPEAELREMKGTWTAFDEYKKHPELYGYGYINAIPAQHCALIEMYRAYNNSDWVWAPYYSVHKQLAGLIDIATYFDDKDICDKALLIAKDMGLWVWNRMHYRTYVKQDGTQDERRAKPGNRYEMWDMYIAGEVGGMSESLARLSEMVSNPDEKAKLLEAANCFDAPKFYDPLSKNIDDIRTRHANQHIPMIIGALRSYKSNQKPYYYNLAENFWRLVQGRYMYAMGGVGNGEMFRQPYTQILSMATNGLQEGESEAYPDINETCCAYNLVKLSKDLNCYNPDNAQYLDYIERTLYNQIIGSLNPDQYQTCYQYAVGLNATKPFGNETPQSTCCGGTGSENHTKYQQSAYFANDNTLWVGLYMPTTLHWKEKGVTIKQDCLWPAQHSAIKITEGEGDFTLKLRVPYWATQGFSIKVNGKEVAKSYQPSTYVELEQKHWKVGDVVEIDMPFSKHIEYGADKLSSDVASLDGTPLKTSWVGTLMYGPLVMAGTGAQTWNQATLNIDSRLSNITMGESNGVTTGAGANLLTLKLDGKEFQPDYYRNANSTHYYRINLTDAKSKKSKKVKIDFTELNSLLNLAAERKADQEKWNALSQKVSEYAPWAPFGYERMQKVMAQAQELVAKGKKKVTQDELEGTTAILNRAINTMRPGNLAEMEDLRELSGLLRRAGWPDDNTSDELKEAISYGRMVQKYVTDGSGTHDMIHAAVGKLKKAMKQ</sequence>
<feature type="domain" description="Non-reducing end beta-L-arabinofuranosidase-like GH127 catalytic" evidence="1">
    <location>
        <begin position="149"/>
        <end position="596"/>
    </location>
</feature>